<evidence type="ECO:0000313" key="6">
    <source>
        <dbReference type="EMBL" id="KIY53926.1"/>
    </source>
</evidence>
<sequence>MPNRRSLKEAKSPRRVCSPPMYVCLFLQNRSKALAEVFPGPGTFFPTMKAELDCSEEATMETTAKLAEKSEKHPNRYRCANESCPIMANPWPHTSSLKCDVDKKPHYCSKDCQKADWKRHKAFCGPGAPASSEILMKRADGTRGSFSTTSLDSTTLRELEELLDKGDAKLPGNMSGIELRHVDIDI</sequence>
<dbReference type="AlphaFoldDB" id="A0A0D7ARG2"/>
<dbReference type="InterPro" id="IPR002893">
    <property type="entry name" value="Znf_MYND"/>
</dbReference>
<proteinExistence type="predicted"/>
<evidence type="ECO:0000259" key="5">
    <source>
        <dbReference type="PROSITE" id="PS50865"/>
    </source>
</evidence>
<evidence type="ECO:0000256" key="3">
    <source>
        <dbReference type="ARBA" id="ARBA00022833"/>
    </source>
</evidence>
<dbReference type="GO" id="GO:0008270">
    <property type="term" value="F:zinc ion binding"/>
    <property type="evidence" value="ECO:0007669"/>
    <property type="project" value="UniProtKB-KW"/>
</dbReference>
<keyword evidence="3" id="KW-0862">Zinc</keyword>
<reference evidence="6 7" key="1">
    <citation type="journal article" date="2015" name="Fungal Genet. Biol.">
        <title>Evolution of novel wood decay mechanisms in Agaricales revealed by the genome sequences of Fistulina hepatica and Cylindrobasidium torrendii.</title>
        <authorList>
            <person name="Floudas D."/>
            <person name="Held B.W."/>
            <person name="Riley R."/>
            <person name="Nagy L.G."/>
            <person name="Koehler G."/>
            <person name="Ransdell A.S."/>
            <person name="Younus H."/>
            <person name="Chow J."/>
            <person name="Chiniquy J."/>
            <person name="Lipzen A."/>
            <person name="Tritt A."/>
            <person name="Sun H."/>
            <person name="Haridas S."/>
            <person name="LaButti K."/>
            <person name="Ohm R.A."/>
            <person name="Kues U."/>
            <person name="Blanchette R.A."/>
            <person name="Grigoriev I.V."/>
            <person name="Minto R.E."/>
            <person name="Hibbett D.S."/>
        </authorList>
    </citation>
    <scope>NUCLEOTIDE SEQUENCE [LARGE SCALE GENOMIC DNA]</scope>
    <source>
        <strain evidence="6 7">ATCC 64428</strain>
    </source>
</reference>
<organism evidence="6 7">
    <name type="scientific">Fistulina hepatica ATCC 64428</name>
    <dbReference type="NCBI Taxonomy" id="1128425"/>
    <lineage>
        <taxon>Eukaryota</taxon>
        <taxon>Fungi</taxon>
        <taxon>Dikarya</taxon>
        <taxon>Basidiomycota</taxon>
        <taxon>Agaricomycotina</taxon>
        <taxon>Agaricomycetes</taxon>
        <taxon>Agaricomycetidae</taxon>
        <taxon>Agaricales</taxon>
        <taxon>Fistulinaceae</taxon>
        <taxon>Fistulina</taxon>
    </lineage>
</organism>
<keyword evidence="2 4" id="KW-0863">Zinc-finger</keyword>
<accession>A0A0D7ARG2</accession>
<dbReference type="Proteomes" id="UP000054144">
    <property type="component" value="Unassembled WGS sequence"/>
</dbReference>
<evidence type="ECO:0000256" key="1">
    <source>
        <dbReference type="ARBA" id="ARBA00022723"/>
    </source>
</evidence>
<gene>
    <name evidence="6" type="ORF">FISHEDRAFT_68492</name>
</gene>
<dbReference type="PROSITE" id="PS50865">
    <property type="entry name" value="ZF_MYND_2"/>
    <property type="match status" value="1"/>
</dbReference>
<evidence type="ECO:0000256" key="2">
    <source>
        <dbReference type="ARBA" id="ARBA00022771"/>
    </source>
</evidence>
<evidence type="ECO:0000256" key="4">
    <source>
        <dbReference type="PROSITE-ProRule" id="PRU00134"/>
    </source>
</evidence>
<feature type="domain" description="MYND-type" evidence="5">
    <location>
        <begin position="76"/>
        <end position="124"/>
    </location>
</feature>
<keyword evidence="7" id="KW-1185">Reference proteome</keyword>
<dbReference type="OrthoDB" id="549788at2759"/>
<dbReference type="SUPFAM" id="SSF144232">
    <property type="entry name" value="HIT/MYND zinc finger-like"/>
    <property type="match status" value="1"/>
</dbReference>
<dbReference type="Pfam" id="PF01753">
    <property type="entry name" value="zf-MYND"/>
    <property type="match status" value="1"/>
</dbReference>
<protein>
    <recommendedName>
        <fullName evidence="5">MYND-type domain-containing protein</fullName>
    </recommendedName>
</protein>
<name>A0A0D7ARG2_9AGAR</name>
<dbReference type="Gene3D" id="6.10.140.2220">
    <property type="match status" value="1"/>
</dbReference>
<dbReference type="EMBL" id="KN881583">
    <property type="protein sequence ID" value="KIY53926.1"/>
    <property type="molecule type" value="Genomic_DNA"/>
</dbReference>
<evidence type="ECO:0000313" key="7">
    <source>
        <dbReference type="Proteomes" id="UP000054144"/>
    </source>
</evidence>
<keyword evidence="1" id="KW-0479">Metal-binding</keyword>